<dbReference type="EMBL" id="CP001734">
    <property type="protein sequence ID" value="ACV69616.1"/>
    <property type="molecule type" value="Genomic_DNA"/>
</dbReference>
<dbReference type="PANTHER" id="PTHR44757">
    <property type="entry name" value="DIGUANYLATE CYCLASE DGCP"/>
    <property type="match status" value="1"/>
</dbReference>
<feature type="domain" description="GGDEF" evidence="3">
    <location>
        <begin position="446"/>
        <end position="578"/>
    </location>
</feature>
<feature type="domain" description="PAC" evidence="2">
    <location>
        <begin position="364"/>
        <end position="414"/>
    </location>
</feature>
<reference evidence="5" key="1">
    <citation type="submission" date="2009-09" db="EMBL/GenBank/DDBJ databases">
        <title>The complete chromosome of Desulfohalobium retbaense DSM 5692.</title>
        <authorList>
            <consortium name="US DOE Joint Genome Institute (JGI-PGF)"/>
            <person name="Lucas S."/>
            <person name="Copeland A."/>
            <person name="Lapidus A."/>
            <person name="Glavina del Rio T."/>
            <person name="Dalin E."/>
            <person name="Tice H."/>
            <person name="Bruce D."/>
            <person name="Goodwin L."/>
            <person name="Pitluck S."/>
            <person name="Kyrpides N."/>
            <person name="Mavromatis K."/>
            <person name="Ivanova N."/>
            <person name="Mikhailova N."/>
            <person name="Munk A.C."/>
            <person name="Brettin T."/>
            <person name="Detter J.C."/>
            <person name="Han C."/>
            <person name="Tapia R."/>
            <person name="Larimer F."/>
            <person name="Land M."/>
            <person name="Hauser L."/>
            <person name="Markowitz V."/>
            <person name="Cheng J.-F."/>
            <person name="Hugenholtz P."/>
            <person name="Woyke T."/>
            <person name="Wu D."/>
            <person name="Spring S."/>
            <person name="Klenk H.-P."/>
            <person name="Eisen J.A."/>
        </authorList>
    </citation>
    <scope>NUCLEOTIDE SEQUENCE [LARGE SCALE GENOMIC DNA]</scope>
    <source>
        <strain evidence="5">DSM 5692</strain>
    </source>
</reference>
<dbReference type="Proteomes" id="UP000001052">
    <property type="component" value="Chromosome"/>
</dbReference>
<dbReference type="SUPFAM" id="SSF55073">
    <property type="entry name" value="Nucleotide cyclase"/>
    <property type="match status" value="1"/>
</dbReference>
<dbReference type="PROSITE" id="PS50113">
    <property type="entry name" value="PAC"/>
    <property type="match status" value="3"/>
</dbReference>
<dbReference type="Pfam" id="PF08448">
    <property type="entry name" value="PAS_4"/>
    <property type="match status" value="2"/>
</dbReference>
<dbReference type="InterPro" id="IPR035965">
    <property type="entry name" value="PAS-like_dom_sf"/>
</dbReference>
<name>C8X5B9_DESRD</name>
<dbReference type="SMART" id="SM00091">
    <property type="entry name" value="PAS"/>
    <property type="match status" value="3"/>
</dbReference>
<evidence type="ECO:0000259" key="1">
    <source>
        <dbReference type="PROSITE" id="PS50112"/>
    </source>
</evidence>
<dbReference type="eggNOG" id="COG3706">
    <property type="taxonomic scope" value="Bacteria"/>
</dbReference>
<evidence type="ECO:0000259" key="2">
    <source>
        <dbReference type="PROSITE" id="PS50113"/>
    </source>
</evidence>
<dbReference type="InterPro" id="IPR000700">
    <property type="entry name" value="PAS-assoc_C"/>
</dbReference>
<dbReference type="HOGENOM" id="CLU_476289_0_0_7"/>
<evidence type="ECO:0000313" key="5">
    <source>
        <dbReference type="Proteomes" id="UP000001052"/>
    </source>
</evidence>
<feature type="domain" description="PAC" evidence="2">
    <location>
        <begin position="105"/>
        <end position="156"/>
    </location>
</feature>
<dbReference type="Gene3D" id="3.30.70.270">
    <property type="match status" value="1"/>
</dbReference>
<dbReference type="PROSITE" id="PS50112">
    <property type="entry name" value="PAS"/>
    <property type="match status" value="2"/>
</dbReference>
<protein>
    <submittedName>
        <fullName evidence="4">Diguanylate cyclase with PAS/PAC sensor</fullName>
    </submittedName>
</protein>
<dbReference type="InterPro" id="IPR043128">
    <property type="entry name" value="Rev_trsase/Diguanyl_cyclase"/>
</dbReference>
<organism evidence="4 5">
    <name type="scientific">Desulfohalobium retbaense (strain ATCC 49708 / DSM 5692 / JCM 16813 / HR100)</name>
    <dbReference type="NCBI Taxonomy" id="485915"/>
    <lineage>
        <taxon>Bacteria</taxon>
        <taxon>Pseudomonadati</taxon>
        <taxon>Thermodesulfobacteriota</taxon>
        <taxon>Desulfovibrionia</taxon>
        <taxon>Desulfovibrionales</taxon>
        <taxon>Desulfohalobiaceae</taxon>
        <taxon>Desulfohalobium</taxon>
    </lineage>
</organism>
<dbReference type="InterPro" id="IPR000160">
    <property type="entry name" value="GGDEF_dom"/>
</dbReference>
<dbReference type="FunFam" id="3.30.70.270:FF:000001">
    <property type="entry name" value="Diguanylate cyclase domain protein"/>
    <property type="match status" value="1"/>
</dbReference>
<dbReference type="CDD" id="cd01949">
    <property type="entry name" value="GGDEF"/>
    <property type="match status" value="1"/>
</dbReference>
<dbReference type="Pfam" id="PF00990">
    <property type="entry name" value="GGDEF"/>
    <property type="match status" value="1"/>
</dbReference>
<evidence type="ECO:0000259" key="3">
    <source>
        <dbReference type="PROSITE" id="PS50887"/>
    </source>
</evidence>
<dbReference type="Pfam" id="PF00989">
    <property type="entry name" value="PAS"/>
    <property type="match status" value="1"/>
</dbReference>
<dbReference type="SMART" id="SM00086">
    <property type="entry name" value="PAC"/>
    <property type="match status" value="3"/>
</dbReference>
<dbReference type="InterPro" id="IPR029787">
    <property type="entry name" value="Nucleotide_cyclase"/>
</dbReference>
<dbReference type="AlphaFoldDB" id="C8X5B9"/>
<reference evidence="4 5" key="2">
    <citation type="journal article" date="2010" name="Stand. Genomic Sci.">
        <title>Complete genome sequence of Desulfohalobium retbaense type strain (HR(100)).</title>
        <authorList>
            <person name="Spring S."/>
            <person name="Nolan M."/>
            <person name="Lapidus A."/>
            <person name="Glavina Del Rio T."/>
            <person name="Copeland A."/>
            <person name="Tice H."/>
            <person name="Cheng J.F."/>
            <person name="Lucas S."/>
            <person name="Land M."/>
            <person name="Chen F."/>
            <person name="Bruce D."/>
            <person name="Goodwin L."/>
            <person name="Pitluck S."/>
            <person name="Ivanova N."/>
            <person name="Mavromatis K."/>
            <person name="Mikhailova N."/>
            <person name="Pati A."/>
            <person name="Chen A."/>
            <person name="Palaniappan K."/>
            <person name="Hauser L."/>
            <person name="Chang Y.J."/>
            <person name="Jeffries C.D."/>
            <person name="Munk C."/>
            <person name="Kiss H."/>
            <person name="Chain P."/>
            <person name="Han C."/>
            <person name="Brettin T."/>
            <person name="Detter J.C."/>
            <person name="Schuler E."/>
            <person name="Goker M."/>
            <person name="Rohde M."/>
            <person name="Bristow J."/>
            <person name="Eisen J.A."/>
            <person name="Markowitz V."/>
            <person name="Hugenholtz P."/>
            <person name="Kyrpides N.C."/>
            <person name="Klenk H.P."/>
        </authorList>
    </citation>
    <scope>NUCLEOTIDE SEQUENCE [LARGE SCALE GENOMIC DNA]</scope>
    <source>
        <strain evidence="4 5">DSM 5692</strain>
    </source>
</reference>
<dbReference type="InterPro" id="IPR013767">
    <property type="entry name" value="PAS_fold"/>
</dbReference>
<dbReference type="STRING" id="485915.Dret_2333"/>
<feature type="domain" description="PAS" evidence="1">
    <location>
        <begin position="31"/>
        <end position="102"/>
    </location>
</feature>
<dbReference type="CDD" id="cd00130">
    <property type="entry name" value="PAS"/>
    <property type="match status" value="3"/>
</dbReference>
<dbReference type="KEGG" id="drt:Dret_2333"/>
<dbReference type="OrthoDB" id="5460745at2"/>
<dbReference type="eggNOG" id="COG2202">
    <property type="taxonomic scope" value="Bacteria"/>
</dbReference>
<dbReference type="InterPro" id="IPR052155">
    <property type="entry name" value="Biofilm_reg_signaling"/>
</dbReference>
<feature type="domain" description="PAS" evidence="1">
    <location>
        <begin position="164"/>
        <end position="208"/>
    </location>
</feature>
<dbReference type="PROSITE" id="PS50887">
    <property type="entry name" value="GGDEF"/>
    <property type="match status" value="1"/>
</dbReference>
<dbReference type="InterPro" id="IPR000014">
    <property type="entry name" value="PAS"/>
</dbReference>
<gene>
    <name evidence="4" type="ordered locus">Dret_2333</name>
</gene>
<dbReference type="GO" id="GO:0006355">
    <property type="term" value="P:regulation of DNA-templated transcription"/>
    <property type="evidence" value="ECO:0007669"/>
    <property type="project" value="InterPro"/>
</dbReference>
<dbReference type="Gene3D" id="3.30.450.20">
    <property type="entry name" value="PAS domain"/>
    <property type="match status" value="3"/>
</dbReference>
<dbReference type="InterPro" id="IPR001610">
    <property type="entry name" value="PAC"/>
</dbReference>
<dbReference type="PANTHER" id="PTHR44757:SF2">
    <property type="entry name" value="BIOFILM ARCHITECTURE MAINTENANCE PROTEIN MBAA"/>
    <property type="match status" value="1"/>
</dbReference>
<dbReference type="NCBIfam" id="TIGR00229">
    <property type="entry name" value="sensory_box"/>
    <property type="match status" value="3"/>
</dbReference>
<dbReference type="GO" id="GO:0003824">
    <property type="term" value="F:catalytic activity"/>
    <property type="evidence" value="ECO:0007669"/>
    <property type="project" value="UniProtKB-ARBA"/>
</dbReference>
<keyword evidence="5" id="KW-1185">Reference proteome</keyword>
<dbReference type="NCBIfam" id="TIGR00254">
    <property type="entry name" value="GGDEF"/>
    <property type="match status" value="1"/>
</dbReference>
<dbReference type="SUPFAM" id="SSF55785">
    <property type="entry name" value="PYP-like sensor domain (PAS domain)"/>
    <property type="match status" value="3"/>
</dbReference>
<dbReference type="SMART" id="SM00267">
    <property type="entry name" value="GGDEF"/>
    <property type="match status" value="1"/>
</dbReference>
<dbReference type="eggNOG" id="COG5000">
    <property type="taxonomic scope" value="Bacteria"/>
</dbReference>
<evidence type="ECO:0000313" key="4">
    <source>
        <dbReference type="EMBL" id="ACV69616.1"/>
    </source>
</evidence>
<proteinExistence type="predicted"/>
<feature type="domain" description="PAC" evidence="2">
    <location>
        <begin position="235"/>
        <end position="286"/>
    </location>
</feature>
<dbReference type="RefSeq" id="WP_015752750.1">
    <property type="nucleotide sequence ID" value="NC_013223.1"/>
</dbReference>
<accession>C8X5B9</accession>
<sequence>MTEKTSCQALLQDLLEERETPWQIQQRLFSRKEFLETVLYQAPDAIVTLDTTYRVVDWNAAAERIFGYSREEACGHELDSLITSAETASEAKCLSRQLLDQQPVVTTETVRFTKSGTPVQVRVSGAPIVTDGTLHGIVAVYTDISERIATEDALREQKRAAEQAHGQWQRTFDAVPDLIALIDTDHRIIRTNRAMAERLGRPAAELTGCACHTVVHNRETPPAFCPHSQLLDEGDSSPVEITEDNLGGDFLITVTPLHDAEGRLLGSVHIARDITKRKRDEKRLAKMSKEFEQVFHGTQDAMFLIAVEEEGGFRFIRTNKAHQRATGLELKTVRGKTPLELLGEEAGAQVSANYQRCVDAGAPLSYEEELVLPGGTRVWHTTLTPVYEEERITSIVGSAQDITERKRAEEHLRYLATTDELTGLYNRRHFMEILDTEIERAKRYEQSLALISLDIDHFKTINDTHGHAVGDAALEHLAAQLLACKRQPDSLGRLGGEEFALIAPHTDRAGATELAERIRSELERTPIELESTSLHPTISLGVTALNIQDNDTIDALLKRADDALYEAKRTGRNRTVTS</sequence>
<dbReference type="InterPro" id="IPR013656">
    <property type="entry name" value="PAS_4"/>
</dbReference>